<organism evidence="5 6">
    <name type="scientific">Actinokineospora diospyrosa</name>
    <dbReference type="NCBI Taxonomy" id="103728"/>
    <lineage>
        <taxon>Bacteria</taxon>
        <taxon>Bacillati</taxon>
        <taxon>Actinomycetota</taxon>
        <taxon>Actinomycetes</taxon>
        <taxon>Pseudonocardiales</taxon>
        <taxon>Pseudonocardiaceae</taxon>
        <taxon>Actinokineospora</taxon>
    </lineage>
</organism>
<gene>
    <name evidence="5" type="ORF">LV75_003972</name>
</gene>
<keyword evidence="3" id="KW-0812">Transmembrane</keyword>
<comment type="similarity">
    <text evidence="1">Belongs to the peptidase S33 family.</text>
</comment>
<name>A0ABT1IFV8_9PSEU</name>
<evidence type="ECO:0000256" key="1">
    <source>
        <dbReference type="ARBA" id="ARBA00010088"/>
    </source>
</evidence>
<protein>
    <submittedName>
        <fullName evidence="5">Proline iminopeptidase</fullName>
    </submittedName>
</protein>
<evidence type="ECO:0000256" key="3">
    <source>
        <dbReference type="SAM" id="Phobius"/>
    </source>
</evidence>
<dbReference type="InterPro" id="IPR000073">
    <property type="entry name" value="AB_hydrolase_1"/>
</dbReference>
<feature type="transmembrane region" description="Helical" evidence="3">
    <location>
        <begin position="7"/>
        <end position="29"/>
    </location>
</feature>
<dbReference type="Proteomes" id="UP001205185">
    <property type="component" value="Unassembled WGS sequence"/>
</dbReference>
<dbReference type="PANTHER" id="PTHR43194:SF2">
    <property type="entry name" value="PEROXISOMAL MEMBRANE PROTEIN LPX1"/>
    <property type="match status" value="1"/>
</dbReference>
<feature type="domain" description="AB hydrolase-1" evidence="4">
    <location>
        <begin position="129"/>
        <end position="380"/>
    </location>
</feature>
<keyword evidence="3" id="KW-1133">Transmembrane helix</keyword>
<dbReference type="PANTHER" id="PTHR43194">
    <property type="entry name" value="HYDROLASE ALPHA/BETA FOLD FAMILY"/>
    <property type="match status" value="1"/>
</dbReference>
<dbReference type="InterPro" id="IPR050228">
    <property type="entry name" value="Carboxylesterase_BioH"/>
</dbReference>
<dbReference type="EMBL" id="JAMTCO010000009">
    <property type="protein sequence ID" value="MCP2271458.1"/>
    <property type="molecule type" value="Genomic_DNA"/>
</dbReference>
<dbReference type="SUPFAM" id="SSF53474">
    <property type="entry name" value="alpha/beta-Hydrolases"/>
    <property type="match status" value="1"/>
</dbReference>
<dbReference type="Gene3D" id="3.40.50.1820">
    <property type="entry name" value="alpha/beta hydrolase"/>
    <property type="match status" value="1"/>
</dbReference>
<proteinExistence type="inferred from homology"/>
<evidence type="ECO:0000313" key="6">
    <source>
        <dbReference type="Proteomes" id="UP001205185"/>
    </source>
</evidence>
<keyword evidence="2" id="KW-0378">Hydrolase</keyword>
<dbReference type="InterPro" id="IPR002410">
    <property type="entry name" value="Peptidase_S33"/>
</dbReference>
<accession>A0ABT1IFV8</accession>
<keyword evidence="3" id="KW-0472">Membrane</keyword>
<evidence type="ECO:0000259" key="4">
    <source>
        <dbReference type="Pfam" id="PF00561"/>
    </source>
</evidence>
<evidence type="ECO:0000256" key="2">
    <source>
        <dbReference type="ARBA" id="ARBA00022801"/>
    </source>
</evidence>
<comment type="caution">
    <text evidence="5">The sequence shown here is derived from an EMBL/GenBank/DDBJ whole genome shotgun (WGS) entry which is preliminary data.</text>
</comment>
<feature type="transmembrane region" description="Helical" evidence="3">
    <location>
        <begin position="71"/>
        <end position="91"/>
    </location>
</feature>
<evidence type="ECO:0000313" key="5">
    <source>
        <dbReference type="EMBL" id="MCP2271458.1"/>
    </source>
</evidence>
<dbReference type="PRINTS" id="PR00793">
    <property type="entry name" value="PROAMNOPTASE"/>
</dbReference>
<sequence>MVRRVGAGAVAVVGLPLAAVAGLVGMVFAAGLSSWIALVACAGVFVFAGVAVLVGWVVFTVAGTAEAWRVAVGFGVLATVIAFAGGMVVFAPPGVPEPAAVPANVRFWHLPTGSHIAYVHAGGGGRPEPVVFLHGGPGTPAEGISPTGRALADSGFDVYAYDQVGAGRSTRLDDPTGYTVARHVADLEAIRVTLGAPRMILIGQSWGASLAAQYLAAHPDRVAKAVFSSPGELWPQAWPGGVGEPAADYDRVLSAESSPRLLLAAALLSVNPKAAHGFMSDAEADQRMREITLLLKDGADCPGSPPAPVHDNLPGFYANQRTAIDFKAIPDPRPALHGNPTPALVLRGSCDYIRPEVAAEYRTVFPNARLVEVPGAGHAIAHAQQARYQALVTEFLGA</sequence>
<feature type="transmembrane region" description="Helical" evidence="3">
    <location>
        <begin position="35"/>
        <end position="59"/>
    </location>
</feature>
<dbReference type="Pfam" id="PF00561">
    <property type="entry name" value="Abhydrolase_1"/>
    <property type="match status" value="1"/>
</dbReference>
<keyword evidence="6" id="KW-1185">Reference proteome</keyword>
<dbReference type="PRINTS" id="PR00111">
    <property type="entry name" value="ABHYDROLASE"/>
</dbReference>
<dbReference type="InterPro" id="IPR029058">
    <property type="entry name" value="AB_hydrolase_fold"/>
</dbReference>
<reference evidence="5 6" key="1">
    <citation type="submission" date="2022-06" db="EMBL/GenBank/DDBJ databases">
        <title>Genomic Encyclopedia of Archaeal and Bacterial Type Strains, Phase II (KMG-II): from individual species to whole genera.</title>
        <authorList>
            <person name="Goeker M."/>
        </authorList>
    </citation>
    <scope>NUCLEOTIDE SEQUENCE [LARGE SCALE GENOMIC DNA]</scope>
    <source>
        <strain evidence="5 6">DSM 44255</strain>
    </source>
</reference>